<dbReference type="OrthoDB" id="9811121at2"/>
<dbReference type="GO" id="GO:0050126">
    <property type="term" value="F:N-carbamoylputrescine amidase activity"/>
    <property type="evidence" value="ECO:0007669"/>
    <property type="project" value="TreeGrafter"/>
</dbReference>
<dbReference type="Pfam" id="PF00795">
    <property type="entry name" value="CN_hydrolase"/>
    <property type="match status" value="1"/>
</dbReference>
<dbReference type="AlphaFoldDB" id="A0A1G6U259"/>
<dbReference type="STRING" id="637679.GCA_001550055_00448"/>
<dbReference type="EMBL" id="FNAK01000001">
    <property type="protein sequence ID" value="SDD35284.1"/>
    <property type="molecule type" value="Genomic_DNA"/>
</dbReference>
<accession>A0A1G6U259</accession>
<dbReference type="SUPFAM" id="SSF56317">
    <property type="entry name" value="Carbon-nitrogen hydrolase"/>
    <property type="match status" value="1"/>
</dbReference>
<evidence type="ECO:0000256" key="1">
    <source>
        <dbReference type="ARBA" id="ARBA00022801"/>
    </source>
</evidence>
<protein>
    <submittedName>
        <fullName evidence="3">Predicted amidohydrolase</fullName>
    </submittedName>
</protein>
<evidence type="ECO:0000259" key="2">
    <source>
        <dbReference type="PROSITE" id="PS50263"/>
    </source>
</evidence>
<dbReference type="InterPro" id="IPR036526">
    <property type="entry name" value="C-N_Hydrolase_sf"/>
</dbReference>
<dbReference type="CDD" id="cd07197">
    <property type="entry name" value="nitrilase"/>
    <property type="match status" value="1"/>
</dbReference>
<keyword evidence="1 3" id="KW-0378">Hydrolase</keyword>
<sequence>MANTFAAAQITSIRGDVSANLALHRQVMEQAAMEGVDVLVFPELSVTGYEMDLAASLQTSAEDIRFMPLQALAREAGMLAYLGMPLKAPDYIKGGKPYLGAVILGGDAPTAYAKIHVHDSEAIYFQSGTDYSVTPHKGARVGAAICADLTKPCHAAGTVAAGADVYAVGALINADAWTREEPLLRGYATEHGIPVAFSNYASKSGPYTPVGKSSVWAPGGALVAQAEGTEDALVIARRNGGDWQGKTVAL</sequence>
<dbReference type="Gene3D" id="3.60.110.10">
    <property type="entry name" value="Carbon-nitrogen hydrolase"/>
    <property type="match status" value="1"/>
</dbReference>
<evidence type="ECO:0000313" key="3">
    <source>
        <dbReference type="EMBL" id="SDD35284.1"/>
    </source>
</evidence>
<proteinExistence type="predicted"/>
<name>A0A1G6U259_9PROT</name>
<dbReference type="PROSITE" id="PS50263">
    <property type="entry name" value="CN_HYDROLASE"/>
    <property type="match status" value="1"/>
</dbReference>
<gene>
    <name evidence="3" type="ORF">SAMN04488071_0441</name>
</gene>
<keyword evidence="4" id="KW-1185">Reference proteome</keyword>
<dbReference type="Proteomes" id="UP000183685">
    <property type="component" value="Unassembled WGS sequence"/>
</dbReference>
<organism evidence="3 4">
    <name type="scientific">Kordiimonas lacus</name>
    <dbReference type="NCBI Taxonomy" id="637679"/>
    <lineage>
        <taxon>Bacteria</taxon>
        <taxon>Pseudomonadati</taxon>
        <taxon>Pseudomonadota</taxon>
        <taxon>Alphaproteobacteria</taxon>
        <taxon>Kordiimonadales</taxon>
        <taxon>Kordiimonadaceae</taxon>
        <taxon>Kordiimonas</taxon>
    </lineage>
</organism>
<evidence type="ECO:0000313" key="4">
    <source>
        <dbReference type="Proteomes" id="UP000183685"/>
    </source>
</evidence>
<dbReference type="InterPro" id="IPR050345">
    <property type="entry name" value="Aliph_Amidase/BUP"/>
</dbReference>
<dbReference type="PANTHER" id="PTHR43674:SF2">
    <property type="entry name" value="BETA-UREIDOPROPIONASE"/>
    <property type="match status" value="1"/>
</dbReference>
<dbReference type="PANTHER" id="PTHR43674">
    <property type="entry name" value="NITRILASE C965.09-RELATED"/>
    <property type="match status" value="1"/>
</dbReference>
<reference evidence="3 4" key="1">
    <citation type="submission" date="2016-10" db="EMBL/GenBank/DDBJ databases">
        <authorList>
            <person name="de Groot N.N."/>
        </authorList>
    </citation>
    <scope>NUCLEOTIDE SEQUENCE [LARGE SCALE GENOMIC DNA]</scope>
    <source>
        <strain evidence="3 4">CGMCC 1.9109</strain>
    </source>
</reference>
<dbReference type="InterPro" id="IPR003010">
    <property type="entry name" value="C-N_Hydrolase"/>
</dbReference>
<feature type="domain" description="CN hydrolase" evidence="2">
    <location>
        <begin position="3"/>
        <end position="240"/>
    </location>
</feature>
<dbReference type="GO" id="GO:0033388">
    <property type="term" value="P:putrescine biosynthetic process from arginine"/>
    <property type="evidence" value="ECO:0007669"/>
    <property type="project" value="TreeGrafter"/>
</dbReference>
<dbReference type="RefSeq" id="WP_068308446.1">
    <property type="nucleotide sequence ID" value="NZ_FNAK01000001.1"/>
</dbReference>